<name>A0AAP0NLW8_9MAGN</name>
<comment type="caution">
    <text evidence="1">The sequence shown here is derived from an EMBL/GenBank/DDBJ whole genome shotgun (WGS) entry which is preliminary data.</text>
</comment>
<dbReference type="AlphaFoldDB" id="A0AAP0NLW8"/>
<dbReference type="EMBL" id="JBBNAG010000008">
    <property type="protein sequence ID" value="KAK9112417.1"/>
    <property type="molecule type" value="Genomic_DNA"/>
</dbReference>
<evidence type="ECO:0000313" key="1">
    <source>
        <dbReference type="EMBL" id="KAK9112417.1"/>
    </source>
</evidence>
<keyword evidence="2" id="KW-1185">Reference proteome</keyword>
<dbReference type="Proteomes" id="UP001419268">
    <property type="component" value="Unassembled WGS sequence"/>
</dbReference>
<proteinExistence type="predicted"/>
<gene>
    <name evidence="1" type="ORF">Scep_019936</name>
</gene>
<reference evidence="1 2" key="1">
    <citation type="submission" date="2024-01" db="EMBL/GenBank/DDBJ databases">
        <title>Genome assemblies of Stephania.</title>
        <authorList>
            <person name="Yang L."/>
        </authorList>
    </citation>
    <scope>NUCLEOTIDE SEQUENCE [LARGE SCALE GENOMIC DNA]</scope>
    <source>
        <strain evidence="1">JXDWG</strain>
        <tissue evidence="1">Leaf</tissue>
    </source>
</reference>
<organism evidence="1 2">
    <name type="scientific">Stephania cephalantha</name>
    <dbReference type="NCBI Taxonomy" id="152367"/>
    <lineage>
        <taxon>Eukaryota</taxon>
        <taxon>Viridiplantae</taxon>
        <taxon>Streptophyta</taxon>
        <taxon>Embryophyta</taxon>
        <taxon>Tracheophyta</taxon>
        <taxon>Spermatophyta</taxon>
        <taxon>Magnoliopsida</taxon>
        <taxon>Ranunculales</taxon>
        <taxon>Menispermaceae</taxon>
        <taxon>Menispermoideae</taxon>
        <taxon>Cissampelideae</taxon>
        <taxon>Stephania</taxon>
    </lineage>
</organism>
<accession>A0AAP0NLW8</accession>
<sequence>MYLKMRIITSRGESPRIKMRCAIWRSLFIVRLKLSFLIWTLLSILLQLGLLAALPSCERPLFTSTKDLHKEHICSTIEVH</sequence>
<protein>
    <submittedName>
        <fullName evidence="1">Uncharacterized protein</fullName>
    </submittedName>
</protein>
<evidence type="ECO:0000313" key="2">
    <source>
        <dbReference type="Proteomes" id="UP001419268"/>
    </source>
</evidence>